<keyword evidence="4" id="KW-1185">Reference proteome</keyword>
<protein>
    <recommendedName>
        <fullName evidence="2">SAP domain-containing protein</fullName>
    </recommendedName>
</protein>
<gene>
    <name evidence="3" type="ORF">ALC62_15368</name>
</gene>
<feature type="domain" description="SAP" evidence="2">
    <location>
        <begin position="7"/>
        <end position="41"/>
    </location>
</feature>
<dbReference type="AlphaFoldDB" id="A0A151I7C3"/>
<evidence type="ECO:0000313" key="4">
    <source>
        <dbReference type="Proteomes" id="UP000078542"/>
    </source>
</evidence>
<feature type="coiled-coil region" evidence="1">
    <location>
        <begin position="89"/>
        <end position="116"/>
    </location>
</feature>
<proteinExistence type="predicted"/>
<evidence type="ECO:0000259" key="2">
    <source>
        <dbReference type="PROSITE" id="PS50800"/>
    </source>
</evidence>
<evidence type="ECO:0000256" key="1">
    <source>
        <dbReference type="SAM" id="Coils"/>
    </source>
</evidence>
<dbReference type="Pfam" id="PF02037">
    <property type="entry name" value="SAP"/>
    <property type="match status" value="1"/>
</dbReference>
<sequence length="135" mass="15420">MWSQDILNELTVVSLKEVARQVGKSTAGTKAELMSRILSVEEDAWRGAVGRLTDDNSLQGLTSPKSTMRMTEQRARPNEEAAISHVAPSELMKRELEILKREKALLERELSLTRRELGKTLYWPSIGPFHFYSYR</sequence>
<dbReference type="InterPro" id="IPR036361">
    <property type="entry name" value="SAP_dom_sf"/>
</dbReference>
<evidence type="ECO:0000313" key="3">
    <source>
        <dbReference type="EMBL" id="KYM94021.1"/>
    </source>
</evidence>
<dbReference type="InterPro" id="IPR003034">
    <property type="entry name" value="SAP_dom"/>
</dbReference>
<dbReference type="SUPFAM" id="SSF68906">
    <property type="entry name" value="SAP domain"/>
    <property type="match status" value="1"/>
</dbReference>
<dbReference type="PROSITE" id="PS50800">
    <property type="entry name" value="SAP"/>
    <property type="match status" value="1"/>
</dbReference>
<name>A0A151I7C3_9HYME</name>
<organism evidence="3 4">
    <name type="scientific">Cyphomyrmex costatus</name>
    <dbReference type="NCBI Taxonomy" id="456900"/>
    <lineage>
        <taxon>Eukaryota</taxon>
        <taxon>Metazoa</taxon>
        <taxon>Ecdysozoa</taxon>
        <taxon>Arthropoda</taxon>
        <taxon>Hexapoda</taxon>
        <taxon>Insecta</taxon>
        <taxon>Pterygota</taxon>
        <taxon>Neoptera</taxon>
        <taxon>Endopterygota</taxon>
        <taxon>Hymenoptera</taxon>
        <taxon>Apocrita</taxon>
        <taxon>Aculeata</taxon>
        <taxon>Formicoidea</taxon>
        <taxon>Formicidae</taxon>
        <taxon>Myrmicinae</taxon>
        <taxon>Cyphomyrmex</taxon>
    </lineage>
</organism>
<keyword evidence="1" id="KW-0175">Coiled coil</keyword>
<dbReference type="Gene3D" id="1.10.720.30">
    <property type="entry name" value="SAP domain"/>
    <property type="match status" value="1"/>
</dbReference>
<reference evidence="3 4" key="1">
    <citation type="submission" date="2016-03" db="EMBL/GenBank/DDBJ databases">
        <title>Cyphomyrmex costatus WGS genome.</title>
        <authorList>
            <person name="Nygaard S."/>
            <person name="Hu H."/>
            <person name="Boomsma J."/>
            <person name="Zhang G."/>
        </authorList>
    </citation>
    <scope>NUCLEOTIDE SEQUENCE [LARGE SCALE GENOMIC DNA]</scope>
    <source>
        <strain evidence="3">MS0001</strain>
        <tissue evidence="3">Whole body</tissue>
    </source>
</reference>
<accession>A0A151I7C3</accession>
<dbReference type="SMART" id="SM00513">
    <property type="entry name" value="SAP"/>
    <property type="match status" value="1"/>
</dbReference>
<dbReference type="EMBL" id="KQ978427">
    <property type="protein sequence ID" value="KYM94021.1"/>
    <property type="molecule type" value="Genomic_DNA"/>
</dbReference>
<dbReference type="Proteomes" id="UP000078542">
    <property type="component" value="Unassembled WGS sequence"/>
</dbReference>